<dbReference type="OrthoDB" id="428895at2759"/>
<dbReference type="InterPro" id="IPR036871">
    <property type="entry name" value="PX_dom_sf"/>
</dbReference>
<evidence type="ECO:0000259" key="3">
    <source>
        <dbReference type="PROSITE" id="PS50195"/>
    </source>
</evidence>
<dbReference type="CDD" id="cd06897">
    <property type="entry name" value="PX_SNARE"/>
    <property type="match status" value="1"/>
</dbReference>
<proteinExistence type="predicted"/>
<evidence type="ECO:0000259" key="2">
    <source>
        <dbReference type="PROSITE" id="PS50192"/>
    </source>
</evidence>
<evidence type="ECO:0000256" key="1">
    <source>
        <dbReference type="SAM" id="Coils"/>
    </source>
</evidence>
<keyword evidence="1" id="KW-0175">Coiled coil</keyword>
<dbReference type="SMART" id="SM00397">
    <property type="entry name" value="t_SNARE"/>
    <property type="match status" value="1"/>
</dbReference>
<dbReference type="GO" id="GO:0035091">
    <property type="term" value="F:phosphatidylinositol binding"/>
    <property type="evidence" value="ECO:0007669"/>
    <property type="project" value="InterPro"/>
</dbReference>
<dbReference type="RefSeq" id="XP_020076926.1">
    <property type="nucleotide sequence ID" value="XM_020218654.1"/>
</dbReference>
<dbReference type="AlphaFoldDB" id="A0A1E4RKR5"/>
<name>A0A1E4RKR5_9ASCO</name>
<dbReference type="Gene3D" id="3.30.1520.10">
    <property type="entry name" value="Phox-like domain"/>
    <property type="match status" value="1"/>
</dbReference>
<dbReference type="PROSITE" id="PS50192">
    <property type="entry name" value="T_SNARE"/>
    <property type="match status" value="1"/>
</dbReference>
<dbReference type="STRING" id="984485.A0A1E4RKR5"/>
<dbReference type="SUPFAM" id="SSF64268">
    <property type="entry name" value="PX domain"/>
    <property type="match status" value="1"/>
</dbReference>
<evidence type="ECO:0008006" key="6">
    <source>
        <dbReference type="Google" id="ProtNLM"/>
    </source>
</evidence>
<dbReference type="CDD" id="cd15858">
    <property type="entry name" value="SNARE_VAM7"/>
    <property type="match status" value="1"/>
</dbReference>
<feature type="domain" description="PX" evidence="3">
    <location>
        <begin position="1"/>
        <end position="115"/>
    </location>
</feature>
<dbReference type="GeneID" id="30993204"/>
<dbReference type="SMART" id="SM00312">
    <property type="entry name" value="PX"/>
    <property type="match status" value="1"/>
</dbReference>
<gene>
    <name evidence="4" type="ORF">HYPBUDRAFT_108721</name>
</gene>
<organism evidence="4 5">
    <name type="scientific">Hyphopichia burtonii NRRL Y-1933</name>
    <dbReference type="NCBI Taxonomy" id="984485"/>
    <lineage>
        <taxon>Eukaryota</taxon>
        <taxon>Fungi</taxon>
        <taxon>Dikarya</taxon>
        <taxon>Ascomycota</taxon>
        <taxon>Saccharomycotina</taxon>
        <taxon>Pichiomycetes</taxon>
        <taxon>Debaryomycetaceae</taxon>
        <taxon>Hyphopichia</taxon>
    </lineage>
</organism>
<dbReference type="Gene3D" id="1.20.5.110">
    <property type="match status" value="1"/>
</dbReference>
<sequence>MADVISIPDTSILSDGVVYYHVSLKLPLRSFTITKRYSEFDELVNQLSSDLGINTSDFPYQLPPKSSIFTSSRNENVINDRKEKLSIFLNSLIRDRDLQNNSFVHNFLQLPLNFKFNDQIFRTSSNGNANNERDLIIDDKSISHINQFKWLELLRLFKYTINEYSKNYDDSINSKIATRDKVNKLIKPNLSKLRLSLSKLIQNNSISNNECQRRSLLLREVENDLSNLQDKLLSHNSVIGNPRNIPQETNDTISLNNNDLLQQQQQVHKNQDQEVEQLRKIIARQRQLGESINNEVSEQNSMLDSFADQVDFSSDKIRMARKKARGIL</sequence>
<feature type="coiled-coil region" evidence="1">
    <location>
        <begin position="218"/>
        <end position="288"/>
    </location>
</feature>
<dbReference type="EMBL" id="KV454540">
    <property type="protein sequence ID" value="ODV67859.1"/>
    <property type="molecule type" value="Genomic_DNA"/>
</dbReference>
<evidence type="ECO:0000313" key="5">
    <source>
        <dbReference type="Proteomes" id="UP000095085"/>
    </source>
</evidence>
<protein>
    <recommendedName>
        <fullName evidence="6">Phox-like protein</fullName>
    </recommendedName>
</protein>
<dbReference type="SUPFAM" id="SSF58038">
    <property type="entry name" value="SNARE fusion complex"/>
    <property type="match status" value="1"/>
</dbReference>
<dbReference type="PROSITE" id="PS50195">
    <property type="entry name" value="PX"/>
    <property type="match status" value="1"/>
</dbReference>
<accession>A0A1E4RKR5</accession>
<feature type="domain" description="T-SNARE coiled-coil homology" evidence="2">
    <location>
        <begin position="265"/>
        <end position="327"/>
    </location>
</feature>
<dbReference type="InterPro" id="IPR000727">
    <property type="entry name" value="T_SNARE_dom"/>
</dbReference>
<keyword evidence="5" id="KW-1185">Reference proteome</keyword>
<dbReference type="Proteomes" id="UP000095085">
    <property type="component" value="Unassembled WGS sequence"/>
</dbReference>
<evidence type="ECO:0000313" key="4">
    <source>
        <dbReference type="EMBL" id="ODV67859.1"/>
    </source>
</evidence>
<dbReference type="Pfam" id="PF00787">
    <property type="entry name" value="PX"/>
    <property type="match status" value="1"/>
</dbReference>
<reference evidence="5" key="1">
    <citation type="submission" date="2016-05" db="EMBL/GenBank/DDBJ databases">
        <title>Comparative genomics of biotechnologically important yeasts.</title>
        <authorList>
            <consortium name="DOE Joint Genome Institute"/>
            <person name="Riley R."/>
            <person name="Haridas S."/>
            <person name="Wolfe K.H."/>
            <person name="Lopes M.R."/>
            <person name="Hittinger C.T."/>
            <person name="Goker M."/>
            <person name="Salamov A."/>
            <person name="Wisecaver J."/>
            <person name="Long T.M."/>
            <person name="Aerts A.L."/>
            <person name="Barry K."/>
            <person name="Choi C."/>
            <person name="Clum A."/>
            <person name="Coughlan A.Y."/>
            <person name="Deshpande S."/>
            <person name="Douglass A.P."/>
            <person name="Hanson S.J."/>
            <person name="Klenk H.-P."/>
            <person name="Labutti K."/>
            <person name="Lapidus A."/>
            <person name="Lindquist E."/>
            <person name="Lipzen A."/>
            <person name="Meier-Kolthoff J.P."/>
            <person name="Ohm R.A."/>
            <person name="Otillar R.P."/>
            <person name="Pangilinan J."/>
            <person name="Peng Y."/>
            <person name="Rokas A."/>
            <person name="Rosa C.A."/>
            <person name="Scheuner C."/>
            <person name="Sibirny A.A."/>
            <person name="Slot J.C."/>
            <person name="Stielow J.B."/>
            <person name="Sun H."/>
            <person name="Kurtzman C.P."/>
            <person name="Blackwell M."/>
            <person name="Grigoriev I.V."/>
            <person name="Jeffries T.W."/>
        </authorList>
    </citation>
    <scope>NUCLEOTIDE SEQUENCE [LARGE SCALE GENOMIC DNA]</scope>
    <source>
        <strain evidence="5">NRRL Y-1933</strain>
    </source>
</reference>
<dbReference type="InterPro" id="IPR001683">
    <property type="entry name" value="PX_dom"/>
</dbReference>